<dbReference type="SUPFAM" id="SSF53254">
    <property type="entry name" value="Phosphoglycerate mutase-like"/>
    <property type="match status" value="1"/>
</dbReference>
<dbReference type="Gene3D" id="3.40.50.1240">
    <property type="entry name" value="Phosphoglycerate mutase-like"/>
    <property type="match status" value="1"/>
</dbReference>
<dbReference type="GO" id="GO:0003873">
    <property type="term" value="F:6-phosphofructo-2-kinase activity"/>
    <property type="evidence" value="ECO:0007669"/>
    <property type="project" value="InterPro"/>
</dbReference>
<dbReference type="OrthoDB" id="267323at2759"/>
<evidence type="ECO:0000313" key="5">
    <source>
        <dbReference type="EMBL" id="CBK21247.2"/>
    </source>
</evidence>
<dbReference type="SMART" id="SM00855">
    <property type="entry name" value="PGAM"/>
    <property type="match status" value="1"/>
</dbReference>
<dbReference type="OMA" id="RCMYAYF"/>
<reference evidence="5" key="1">
    <citation type="submission" date="2010-02" db="EMBL/GenBank/DDBJ databases">
        <title>Sequencing and annotation of the Blastocystis hominis genome.</title>
        <authorList>
            <person name="Wincker P."/>
        </authorList>
    </citation>
    <scope>NUCLEOTIDE SEQUENCE</scope>
    <source>
        <strain evidence="5">Singapore isolate B</strain>
    </source>
</reference>
<dbReference type="GO" id="GO:0005524">
    <property type="term" value="F:ATP binding"/>
    <property type="evidence" value="ECO:0007669"/>
    <property type="project" value="UniProtKB-KW"/>
</dbReference>
<feature type="binding site" evidence="3">
    <location>
        <begin position="229"/>
        <end position="236"/>
    </location>
    <ligand>
        <name>substrate</name>
    </ligand>
</feature>
<dbReference type="GO" id="GO:0004331">
    <property type="term" value="F:fructose-2,6-bisphosphate 2-phosphatase activity"/>
    <property type="evidence" value="ECO:0007669"/>
    <property type="project" value="TreeGrafter"/>
</dbReference>
<feature type="domain" description="6-phosphofructo-2-kinase" evidence="4">
    <location>
        <begin position="6"/>
        <end position="222"/>
    </location>
</feature>
<dbReference type="PANTHER" id="PTHR10606">
    <property type="entry name" value="6-PHOSPHOFRUCTO-2-KINASE/FRUCTOSE-2,6-BISPHOSPHATASE"/>
    <property type="match status" value="1"/>
</dbReference>
<accession>D8LZK8</accession>
<name>D8LZK8_BLAHO</name>
<protein>
    <recommendedName>
        <fullName evidence="4">6-phosphofructo-2-kinase domain-containing protein</fullName>
    </recommendedName>
</protein>
<evidence type="ECO:0000256" key="2">
    <source>
        <dbReference type="ARBA" id="ARBA00022840"/>
    </source>
</evidence>
<dbReference type="GO" id="GO:0006003">
    <property type="term" value="P:fructose 2,6-bisphosphate metabolic process"/>
    <property type="evidence" value="ECO:0007669"/>
    <property type="project" value="InterPro"/>
</dbReference>
<proteinExistence type="predicted"/>
<dbReference type="Gene3D" id="3.40.50.300">
    <property type="entry name" value="P-loop containing nucleotide triphosphate hydrolases"/>
    <property type="match status" value="1"/>
</dbReference>
<evidence type="ECO:0000259" key="4">
    <source>
        <dbReference type="Pfam" id="PF01591"/>
    </source>
</evidence>
<dbReference type="PIRSF" id="PIRSF000709">
    <property type="entry name" value="6PFK_2-Ptase"/>
    <property type="match status" value="1"/>
</dbReference>
<dbReference type="InterPro" id="IPR013079">
    <property type="entry name" value="6Phosfructo_kin"/>
</dbReference>
<dbReference type="Pfam" id="PF01591">
    <property type="entry name" value="6PF2K"/>
    <property type="match status" value="1"/>
</dbReference>
<dbReference type="SUPFAM" id="SSF52540">
    <property type="entry name" value="P-loop containing nucleoside triphosphate hydrolases"/>
    <property type="match status" value="1"/>
</dbReference>
<dbReference type="PANTHER" id="PTHR10606:SF44">
    <property type="entry name" value="6-PHOSPHOFRUCTO 2-KINASE_FRUCTOSE 2,6-BISPHOSPHATASE LONG FORM"/>
    <property type="match status" value="1"/>
</dbReference>
<keyword evidence="2" id="KW-0067">ATP-binding</keyword>
<dbReference type="FunFam" id="3.40.50.1240:FF:000006">
    <property type="entry name" value="6-phosphofructo-2-kinase/fructose-2, 6-bisphosphatase"/>
    <property type="match status" value="1"/>
</dbReference>
<dbReference type="EMBL" id="FN668641">
    <property type="protein sequence ID" value="CBK21247.2"/>
    <property type="molecule type" value="Genomic_DNA"/>
</dbReference>
<dbReference type="CDD" id="cd07067">
    <property type="entry name" value="HP_PGM_like"/>
    <property type="match status" value="1"/>
</dbReference>
<sequence>MQLGDGVKLVICMVGISGCGKTYVANKISRFLKWKGYNARVFSCSDVRKHRYPEYASPPAEYWNEENEEMKKLRLNVITDTLQELFAYLREGGQVGLFDGSNLSRSMREHITKLISNEPNVHLPLWIEMRVNDTSIRLRRVQREKLFSIEYMGYDSQQAMKDYENRVQFQMSSYDDLEEEEDPVYCIVEINKDNRKRYITNNVRGYLPTTIVSFVMNLHPEPKPIYFTRHGQSEYNLEDRIGGDPNLTDFGRQYAKHLGKFVASLEKVDVKRLAVWTSCKRRTVQTAMYIDCNSRVRWAALNEIDAGVCENLTYKEMGQQFPELAAQRKRDKLNFRYPQGESYCDIIERLQPVIFELERTTKPVIVVSHQAVLRCLISYFIDTAKEKIPYYSIPLHTLVRIICKEESYDEERYPLMPVNVMETLPRFLETVEETKKREKQCSF</sequence>
<feature type="binding site" evidence="3">
    <location>
        <position position="282"/>
    </location>
    <ligand>
        <name>substrate</name>
    </ligand>
</feature>
<dbReference type="Proteomes" id="UP000008312">
    <property type="component" value="Unassembled WGS sequence"/>
</dbReference>
<keyword evidence="6" id="KW-1185">Reference proteome</keyword>
<dbReference type="InParanoid" id="D8LZK8"/>
<dbReference type="InterPro" id="IPR013078">
    <property type="entry name" value="His_Pase_superF_clade-1"/>
</dbReference>
<dbReference type="InterPro" id="IPR003094">
    <property type="entry name" value="6Pfruct_kin"/>
</dbReference>
<dbReference type="GO" id="GO:0006000">
    <property type="term" value="P:fructose metabolic process"/>
    <property type="evidence" value="ECO:0007669"/>
    <property type="project" value="InterPro"/>
</dbReference>
<evidence type="ECO:0000313" key="6">
    <source>
        <dbReference type="Proteomes" id="UP000008312"/>
    </source>
</evidence>
<organism evidence="5">
    <name type="scientific">Blastocystis hominis</name>
    <dbReference type="NCBI Taxonomy" id="12968"/>
    <lineage>
        <taxon>Eukaryota</taxon>
        <taxon>Sar</taxon>
        <taxon>Stramenopiles</taxon>
        <taxon>Bigyra</taxon>
        <taxon>Opalozoa</taxon>
        <taxon>Opalinata</taxon>
        <taxon>Blastocystidae</taxon>
        <taxon>Blastocystis</taxon>
    </lineage>
</organism>
<dbReference type="Pfam" id="PF00300">
    <property type="entry name" value="His_Phos_1"/>
    <property type="match status" value="1"/>
</dbReference>
<gene>
    <name evidence="5" type="ORF">GSBLH_T00001432001</name>
</gene>
<evidence type="ECO:0000256" key="3">
    <source>
        <dbReference type="PIRSR" id="PIRSR613078-2"/>
    </source>
</evidence>
<keyword evidence="1" id="KW-0547">Nucleotide-binding</keyword>
<dbReference type="InterPro" id="IPR029033">
    <property type="entry name" value="His_PPase_superfam"/>
</dbReference>
<dbReference type="AlphaFoldDB" id="D8LZK8"/>
<dbReference type="PRINTS" id="PR00991">
    <property type="entry name" value="6PFRUCTKNASE"/>
</dbReference>
<dbReference type="GeneID" id="24918688"/>
<dbReference type="RefSeq" id="XP_012895295.1">
    <property type="nucleotide sequence ID" value="XM_013039841.1"/>
</dbReference>
<dbReference type="GO" id="GO:0005829">
    <property type="term" value="C:cytosol"/>
    <property type="evidence" value="ECO:0007669"/>
    <property type="project" value="TreeGrafter"/>
</dbReference>
<dbReference type="InterPro" id="IPR027417">
    <property type="entry name" value="P-loop_NTPase"/>
</dbReference>
<evidence type="ECO:0000256" key="1">
    <source>
        <dbReference type="ARBA" id="ARBA00022741"/>
    </source>
</evidence>